<keyword evidence="7" id="KW-0539">Nucleus</keyword>
<keyword evidence="4" id="KW-0805">Transcription regulation</keyword>
<dbReference type="GO" id="GO:0006355">
    <property type="term" value="P:regulation of DNA-templated transcription"/>
    <property type="evidence" value="ECO:0007669"/>
    <property type="project" value="InterPro"/>
</dbReference>
<feature type="region of interest" description="Disordered" evidence="8">
    <location>
        <begin position="233"/>
        <end position="349"/>
    </location>
</feature>
<dbReference type="InterPro" id="IPR016197">
    <property type="entry name" value="Chromo-like_dom_sf"/>
</dbReference>
<proteinExistence type="predicted"/>
<dbReference type="GO" id="GO:0006325">
    <property type="term" value="P:chromatin organization"/>
    <property type="evidence" value="ECO:0007669"/>
    <property type="project" value="UniProtKB-KW"/>
</dbReference>
<feature type="compositionally biased region" description="Low complexity" evidence="8">
    <location>
        <begin position="151"/>
        <end position="160"/>
    </location>
</feature>
<evidence type="ECO:0000256" key="1">
    <source>
        <dbReference type="ARBA" id="ARBA00004123"/>
    </source>
</evidence>
<protein>
    <recommendedName>
        <fullName evidence="13">MRG domain-containing protein</fullName>
    </recommendedName>
</protein>
<dbReference type="EMBL" id="CAJPIZ010002863">
    <property type="protein sequence ID" value="CAG2105607.1"/>
    <property type="molecule type" value="Genomic_DNA"/>
</dbReference>
<evidence type="ECO:0000256" key="4">
    <source>
        <dbReference type="ARBA" id="ARBA00023015"/>
    </source>
</evidence>
<feature type="region of interest" description="Disordered" evidence="8">
    <location>
        <begin position="83"/>
        <end position="160"/>
    </location>
</feature>
<dbReference type="Pfam" id="PF22732">
    <property type="entry name" value="MSL3_chromo-like"/>
    <property type="match status" value="1"/>
</dbReference>
<dbReference type="InterPro" id="IPR053820">
    <property type="entry name" value="MSL3_chromo-like"/>
</dbReference>
<dbReference type="PANTHER" id="PTHR10880:SF48">
    <property type="entry name" value="MORTALITY FACTOR 4 LIKE 2"/>
    <property type="match status" value="1"/>
</dbReference>
<dbReference type="Gene3D" id="1.10.274.30">
    <property type="entry name" value="MRG domain"/>
    <property type="match status" value="1"/>
</dbReference>
<evidence type="ECO:0000256" key="8">
    <source>
        <dbReference type="SAM" id="MobiDB-lite"/>
    </source>
</evidence>
<feature type="compositionally biased region" description="Low complexity" evidence="8">
    <location>
        <begin position="275"/>
        <end position="287"/>
    </location>
</feature>
<gene>
    <name evidence="11" type="ORF">OSB1V03_LOCUS5613</name>
</gene>
<dbReference type="Proteomes" id="UP000759131">
    <property type="component" value="Unassembled WGS sequence"/>
</dbReference>
<dbReference type="Gene3D" id="2.30.30.140">
    <property type="match status" value="1"/>
</dbReference>
<evidence type="ECO:0000313" key="11">
    <source>
        <dbReference type="EMBL" id="CAD7625177.1"/>
    </source>
</evidence>
<feature type="domain" description="MSL3 chromodomain-like" evidence="10">
    <location>
        <begin position="168"/>
        <end position="233"/>
    </location>
</feature>
<feature type="domain" description="MRG" evidence="9">
    <location>
        <begin position="344"/>
        <end position="523"/>
    </location>
</feature>
<evidence type="ECO:0000256" key="7">
    <source>
        <dbReference type="ARBA" id="ARBA00023242"/>
    </source>
</evidence>
<feature type="compositionally biased region" description="Gly residues" evidence="8">
    <location>
        <begin position="245"/>
        <end position="256"/>
    </location>
</feature>
<dbReference type="CDD" id="cd18983">
    <property type="entry name" value="CBD_MSL3_like"/>
    <property type="match status" value="1"/>
</dbReference>
<feature type="compositionally biased region" description="Low complexity" evidence="8">
    <location>
        <begin position="296"/>
        <end position="340"/>
    </location>
</feature>
<dbReference type="InterPro" id="IPR008676">
    <property type="entry name" value="MRG"/>
</dbReference>
<dbReference type="EMBL" id="OC857438">
    <property type="protein sequence ID" value="CAD7625177.1"/>
    <property type="molecule type" value="Genomic_DNA"/>
</dbReference>
<evidence type="ECO:0000256" key="6">
    <source>
        <dbReference type="ARBA" id="ARBA00023204"/>
    </source>
</evidence>
<feature type="compositionally biased region" description="Low complexity" evidence="8">
    <location>
        <begin position="83"/>
        <end position="116"/>
    </location>
</feature>
<dbReference type="OrthoDB" id="124855at2759"/>
<dbReference type="SUPFAM" id="SSF54160">
    <property type="entry name" value="Chromo domain-like"/>
    <property type="match status" value="1"/>
</dbReference>
<organism evidence="11">
    <name type="scientific">Medioppia subpectinata</name>
    <dbReference type="NCBI Taxonomy" id="1979941"/>
    <lineage>
        <taxon>Eukaryota</taxon>
        <taxon>Metazoa</taxon>
        <taxon>Ecdysozoa</taxon>
        <taxon>Arthropoda</taxon>
        <taxon>Chelicerata</taxon>
        <taxon>Arachnida</taxon>
        <taxon>Acari</taxon>
        <taxon>Acariformes</taxon>
        <taxon>Sarcoptiformes</taxon>
        <taxon>Oribatida</taxon>
        <taxon>Brachypylina</taxon>
        <taxon>Oppioidea</taxon>
        <taxon>Oppiidae</taxon>
        <taxon>Medioppia</taxon>
    </lineage>
</organism>
<evidence type="ECO:0000259" key="10">
    <source>
        <dbReference type="Pfam" id="PF22732"/>
    </source>
</evidence>
<feature type="compositionally biased region" description="Low complexity" evidence="8">
    <location>
        <begin position="257"/>
        <end position="268"/>
    </location>
</feature>
<evidence type="ECO:0000256" key="2">
    <source>
        <dbReference type="ARBA" id="ARBA00022763"/>
    </source>
</evidence>
<evidence type="ECO:0000259" key="9">
    <source>
        <dbReference type="Pfam" id="PF05712"/>
    </source>
</evidence>
<comment type="subcellular location">
    <subcellularLocation>
        <location evidence="1">Nucleus</location>
    </subcellularLocation>
</comment>
<dbReference type="GO" id="GO:0006281">
    <property type="term" value="P:DNA repair"/>
    <property type="evidence" value="ECO:0007669"/>
    <property type="project" value="UniProtKB-KW"/>
</dbReference>
<sequence length="535" mass="58153">MVRDRDLKAHQLVLAQSQNQSFIHCLFDSNLKYNSSFSAEDNTTRTITTTDPMATQSSTAAVVNTSPGGGTTTTVVVTTTITTTRTGATSPEATDSTATADDNTIIANTANAPEVTTDPKPKTAADPKAPPIAGANNGHKDNNNTDDNNKTTDPTPVVTTEDTIGYEYEVDERVLCFHGPLIYEAKCLKRRPEPKRQYFVHYNGWNKNWDEWVDTSRLLKLNDDNRRVQQELKAVHKPQRNGAANGAGGGGNGGASGSAPTASTSSSSSRKRKTTATNGTAQETATTGGAGKRSKSGASNGKSGANNAKDQSNGESSTTTSEGSASASATPSTSATGTASGRKKRRHSVPAFVETEEAFTSKPEIRIKIPDELKPCLVDDWDLITRQEQLFDLPAKITVDSILEDYTKQRQMATKMTPVKESQVMEAVDGIREYFNVMLGSQLLYRFERCQYQDQLATKPADRPLSSVYGAIHLLRLFTKFGHFLAFTALDEKAVQLLLTHVHDFLKYLSNNCILFFNTSDYSAASPEYVRKTMA</sequence>
<accession>A0A7R9PYP1</accession>
<dbReference type="FunFam" id="1.10.274.30:FF:000001">
    <property type="entry name" value="Mortality factor 4-like protein 1"/>
    <property type="match status" value="1"/>
</dbReference>
<keyword evidence="2" id="KW-0227">DNA damage</keyword>
<name>A0A7R9PYP1_9ACAR</name>
<evidence type="ECO:0000313" key="12">
    <source>
        <dbReference type="Proteomes" id="UP000759131"/>
    </source>
</evidence>
<evidence type="ECO:0000256" key="3">
    <source>
        <dbReference type="ARBA" id="ARBA00022853"/>
    </source>
</evidence>
<evidence type="ECO:0000256" key="5">
    <source>
        <dbReference type="ARBA" id="ARBA00023163"/>
    </source>
</evidence>
<reference evidence="11" key="1">
    <citation type="submission" date="2020-11" db="EMBL/GenBank/DDBJ databases">
        <authorList>
            <person name="Tran Van P."/>
        </authorList>
    </citation>
    <scope>NUCLEOTIDE SEQUENCE</scope>
</reference>
<dbReference type="GO" id="GO:0035267">
    <property type="term" value="C:NuA4 histone acetyltransferase complex"/>
    <property type="evidence" value="ECO:0007669"/>
    <property type="project" value="TreeGrafter"/>
</dbReference>
<dbReference type="PANTHER" id="PTHR10880">
    <property type="entry name" value="MORTALITY FACTOR 4-LIKE PROTEIN"/>
    <property type="match status" value="1"/>
</dbReference>
<dbReference type="PROSITE" id="PS51640">
    <property type="entry name" value="MRG"/>
    <property type="match status" value="1"/>
</dbReference>
<evidence type="ECO:0008006" key="13">
    <source>
        <dbReference type="Google" id="ProtNLM"/>
    </source>
</evidence>
<dbReference type="AlphaFoldDB" id="A0A7R9PYP1"/>
<keyword evidence="6" id="KW-0234">DNA repair</keyword>
<dbReference type="InterPro" id="IPR026541">
    <property type="entry name" value="MRG_dom"/>
</dbReference>
<dbReference type="Pfam" id="PF05712">
    <property type="entry name" value="MRG"/>
    <property type="match status" value="1"/>
</dbReference>
<feature type="compositionally biased region" description="Basic and acidic residues" evidence="8">
    <location>
        <begin position="138"/>
        <end position="150"/>
    </location>
</feature>
<dbReference type="InterPro" id="IPR038217">
    <property type="entry name" value="MRG_C_sf"/>
</dbReference>
<dbReference type="GO" id="GO:0005634">
    <property type="term" value="C:nucleus"/>
    <property type="evidence" value="ECO:0007669"/>
    <property type="project" value="UniProtKB-SubCell"/>
</dbReference>
<keyword evidence="12" id="KW-1185">Reference proteome</keyword>
<keyword evidence="3" id="KW-0156">Chromatin regulator</keyword>
<keyword evidence="5" id="KW-0804">Transcription</keyword>